<dbReference type="SUPFAM" id="SSF103473">
    <property type="entry name" value="MFS general substrate transporter"/>
    <property type="match status" value="1"/>
</dbReference>
<evidence type="ECO:0000256" key="8">
    <source>
        <dbReference type="SAM" id="Phobius"/>
    </source>
</evidence>
<accession>A0ABQ6A5A9</accession>
<proteinExistence type="inferred from homology"/>
<evidence type="ECO:0000313" key="11">
    <source>
        <dbReference type="Proteomes" id="UP001156641"/>
    </source>
</evidence>
<feature type="transmembrane region" description="Helical" evidence="8">
    <location>
        <begin position="309"/>
        <end position="327"/>
    </location>
</feature>
<dbReference type="PANTHER" id="PTHR43271">
    <property type="entry name" value="BLL2771 PROTEIN"/>
    <property type="match status" value="1"/>
</dbReference>
<feature type="transmembrane region" description="Helical" evidence="8">
    <location>
        <begin position="138"/>
        <end position="157"/>
    </location>
</feature>
<dbReference type="InterPro" id="IPR011701">
    <property type="entry name" value="MFS"/>
</dbReference>
<feature type="transmembrane region" description="Helical" evidence="8">
    <location>
        <begin position="243"/>
        <end position="261"/>
    </location>
</feature>
<feature type="transmembrane region" description="Helical" evidence="8">
    <location>
        <begin position="339"/>
        <end position="358"/>
    </location>
</feature>
<feature type="transmembrane region" description="Helical" evidence="8">
    <location>
        <begin position="80"/>
        <end position="98"/>
    </location>
</feature>
<organism evidence="10 11">
    <name type="scientific">Acidocella aquatica</name>
    <dbReference type="NCBI Taxonomy" id="1922313"/>
    <lineage>
        <taxon>Bacteria</taxon>
        <taxon>Pseudomonadati</taxon>
        <taxon>Pseudomonadota</taxon>
        <taxon>Alphaproteobacteria</taxon>
        <taxon>Acetobacterales</taxon>
        <taxon>Acidocellaceae</taxon>
        <taxon>Acidocella</taxon>
    </lineage>
</organism>
<evidence type="ECO:0000313" key="10">
    <source>
        <dbReference type="EMBL" id="GLR67354.1"/>
    </source>
</evidence>
<feature type="transmembrane region" description="Helical" evidence="8">
    <location>
        <begin position="209"/>
        <end position="237"/>
    </location>
</feature>
<evidence type="ECO:0000256" key="7">
    <source>
        <dbReference type="ARBA" id="ARBA00023136"/>
    </source>
</evidence>
<feature type="transmembrane region" description="Helical" evidence="8">
    <location>
        <begin position="169"/>
        <end position="188"/>
    </location>
</feature>
<feature type="transmembrane region" description="Helical" evidence="8">
    <location>
        <begin position="104"/>
        <end position="126"/>
    </location>
</feature>
<keyword evidence="5 8" id="KW-0812">Transmembrane</keyword>
<evidence type="ECO:0000256" key="3">
    <source>
        <dbReference type="ARBA" id="ARBA00022448"/>
    </source>
</evidence>
<feature type="domain" description="Major facilitator superfamily (MFS) profile" evidence="9">
    <location>
        <begin position="14"/>
        <end position="391"/>
    </location>
</feature>
<evidence type="ECO:0000259" key="9">
    <source>
        <dbReference type="PROSITE" id="PS50850"/>
    </source>
</evidence>
<dbReference type="PROSITE" id="PS50850">
    <property type="entry name" value="MFS"/>
    <property type="match status" value="1"/>
</dbReference>
<dbReference type="InterPro" id="IPR020846">
    <property type="entry name" value="MFS_dom"/>
</dbReference>
<evidence type="ECO:0000256" key="4">
    <source>
        <dbReference type="ARBA" id="ARBA00022475"/>
    </source>
</evidence>
<dbReference type="Pfam" id="PF07690">
    <property type="entry name" value="MFS_1"/>
    <property type="match status" value="1"/>
</dbReference>
<gene>
    <name evidence="10" type="ORF">GCM10010909_20350</name>
</gene>
<evidence type="ECO:0000256" key="6">
    <source>
        <dbReference type="ARBA" id="ARBA00022989"/>
    </source>
</evidence>
<keyword evidence="7 8" id="KW-0472">Membrane</keyword>
<feature type="transmembrane region" description="Helical" evidence="8">
    <location>
        <begin position="50"/>
        <end position="71"/>
    </location>
</feature>
<comment type="subcellular location">
    <subcellularLocation>
        <location evidence="1">Cell membrane</location>
        <topology evidence="1">Multi-pass membrane protein</topology>
    </subcellularLocation>
</comment>
<dbReference type="PANTHER" id="PTHR43271:SF2">
    <property type="entry name" value="BLL2771 PROTEIN"/>
    <property type="match status" value="1"/>
</dbReference>
<keyword evidence="4" id="KW-1003">Cell membrane</keyword>
<dbReference type="InterPro" id="IPR036259">
    <property type="entry name" value="MFS_trans_sf"/>
</dbReference>
<sequence>MSSLSLSAGSSARLNIAAFAGGFATFINMWCTQALLPVLAASFHVSEARTGLTVTAPLVATAMAAPVVGLISDRFGRKKFILGAVILLLVPTILAATARSFEALVVWRFVQGLLLPFIFTITIAYIGEETSGAAAARLAGTYMSGAIFGGFCGRLLAGMMTSGFGWRAAFWAIAAMTLLLAAIIAVMLPREKLFQPMYGVRRALGAFPLHLSNVELVATCVVGFGVLFNLVAVFTYINFRLAAAPYFLGPAALGGIFVVYLGGVVMSPLSARLANHFGRRRVMAVAAPLVWVGLALTLAAPLWLIGLGLLLMSSAIFMQQTLATAYVSVAAREAKSTAVGLYVAIYYVGGSAGGVVPGRVWHGYGWPGCVAIVCAMQVMMLVVALRFWRAA</sequence>
<protein>
    <submittedName>
        <fullName evidence="10">MFS transporter</fullName>
    </submittedName>
</protein>
<dbReference type="CDD" id="cd17324">
    <property type="entry name" value="MFS_NepI_like"/>
    <property type="match status" value="1"/>
</dbReference>
<dbReference type="InterPro" id="IPR005829">
    <property type="entry name" value="Sugar_transporter_CS"/>
</dbReference>
<keyword evidence="6 8" id="KW-1133">Transmembrane helix</keyword>
<comment type="similarity">
    <text evidence="2">Belongs to the major facilitator superfamily.</text>
</comment>
<evidence type="ECO:0000256" key="5">
    <source>
        <dbReference type="ARBA" id="ARBA00022692"/>
    </source>
</evidence>
<dbReference type="Proteomes" id="UP001156641">
    <property type="component" value="Unassembled WGS sequence"/>
</dbReference>
<dbReference type="Gene3D" id="1.20.1250.20">
    <property type="entry name" value="MFS general substrate transporter like domains"/>
    <property type="match status" value="1"/>
</dbReference>
<feature type="transmembrane region" description="Helical" evidence="8">
    <location>
        <begin position="364"/>
        <end position="388"/>
    </location>
</feature>
<evidence type="ECO:0000256" key="1">
    <source>
        <dbReference type="ARBA" id="ARBA00004651"/>
    </source>
</evidence>
<feature type="transmembrane region" description="Helical" evidence="8">
    <location>
        <begin position="282"/>
        <end position="303"/>
    </location>
</feature>
<reference evidence="11" key="1">
    <citation type="journal article" date="2019" name="Int. J. Syst. Evol. Microbiol.">
        <title>The Global Catalogue of Microorganisms (GCM) 10K type strain sequencing project: providing services to taxonomists for standard genome sequencing and annotation.</title>
        <authorList>
            <consortium name="The Broad Institute Genomics Platform"/>
            <consortium name="The Broad Institute Genome Sequencing Center for Infectious Disease"/>
            <person name="Wu L."/>
            <person name="Ma J."/>
        </authorList>
    </citation>
    <scope>NUCLEOTIDE SEQUENCE [LARGE SCALE GENOMIC DNA]</scope>
    <source>
        <strain evidence="11">NBRC 112502</strain>
    </source>
</reference>
<dbReference type="PROSITE" id="PS00216">
    <property type="entry name" value="SUGAR_TRANSPORT_1"/>
    <property type="match status" value="1"/>
</dbReference>
<dbReference type="EMBL" id="BSOS01000065">
    <property type="protein sequence ID" value="GLR67354.1"/>
    <property type="molecule type" value="Genomic_DNA"/>
</dbReference>
<feature type="transmembrane region" description="Helical" evidence="8">
    <location>
        <begin position="12"/>
        <end position="30"/>
    </location>
</feature>
<name>A0ABQ6A5A9_9PROT</name>
<evidence type="ECO:0000256" key="2">
    <source>
        <dbReference type="ARBA" id="ARBA00008335"/>
    </source>
</evidence>
<comment type="caution">
    <text evidence="10">The sequence shown here is derived from an EMBL/GenBank/DDBJ whole genome shotgun (WGS) entry which is preliminary data.</text>
</comment>
<keyword evidence="11" id="KW-1185">Reference proteome</keyword>
<keyword evidence="3" id="KW-0813">Transport</keyword>